<feature type="transmembrane region" description="Helical" evidence="1">
    <location>
        <begin position="74"/>
        <end position="97"/>
    </location>
</feature>
<dbReference type="RefSeq" id="WP_097127798.1">
    <property type="nucleotide sequence ID" value="NZ_OCMT01000001.1"/>
</dbReference>
<evidence type="ECO:0000256" key="1">
    <source>
        <dbReference type="SAM" id="Phobius"/>
    </source>
</evidence>
<sequence>MKTETVSTTNTKQRLIITFGIIALILAIPLVAMQFTNEVDWKLFDFIIMGTLLTLTGLAIELVTRKVKSAQWKFLICAVILFILFLIWAELAVGIFGTPFAGS</sequence>
<gene>
    <name evidence="2" type="ORF">SAMN06297358_0267</name>
</gene>
<organism evidence="2 3">
    <name type="scientific">Pedobacter xixiisoli</name>
    <dbReference type="NCBI Taxonomy" id="1476464"/>
    <lineage>
        <taxon>Bacteria</taxon>
        <taxon>Pseudomonadati</taxon>
        <taxon>Bacteroidota</taxon>
        <taxon>Sphingobacteriia</taxon>
        <taxon>Sphingobacteriales</taxon>
        <taxon>Sphingobacteriaceae</taxon>
        <taxon>Pedobacter</taxon>
    </lineage>
</organism>
<dbReference type="AlphaFoldDB" id="A0A285ZPV3"/>
<protein>
    <submittedName>
        <fullName evidence="2">Uncharacterized protein</fullName>
    </submittedName>
</protein>
<reference evidence="3" key="1">
    <citation type="submission" date="2017-09" db="EMBL/GenBank/DDBJ databases">
        <authorList>
            <person name="Varghese N."/>
            <person name="Submissions S."/>
        </authorList>
    </citation>
    <scope>NUCLEOTIDE SEQUENCE [LARGE SCALE GENOMIC DNA]</scope>
    <source>
        <strain evidence="3">CGMCC 1.12803</strain>
    </source>
</reference>
<dbReference type="Proteomes" id="UP000219281">
    <property type="component" value="Unassembled WGS sequence"/>
</dbReference>
<evidence type="ECO:0000313" key="2">
    <source>
        <dbReference type="EMBL" id="SOD11658.1"/>
    </source>
</evidence>
<name>A0A285ZPV3_9SPHI</name>
<keyword evidence="3" id="KW-1185">Reference proteome</keyword>
<proteinExistence type="predicted"/>
<keyword evidence="1" id="KW-1133">Transmembrane helix</keyword>
<dbReference type="EMBL" id="OCMT01000001">
    <property type="protein sequence ID" value="SOD11658.1"/>
    <property type="molecule type" value="Genomic_DNA"/>
</dbReference>
<keyword evidence="1" id="KW-0812">Transmembrane</keyword>
<accession>A0A285ZPV3</accession>
<feature type="transmembrane region" description="Helical" evidence="1">
    <location>
        <begin position="41"/>
        <end position="62"/>
    </location>
</feature>
<feature type="transmembrane region" description="Helical" evidence="1">
    <location>
        <begin position="15"/>
        <end position="35"/>
    </location>
</feature>
<keyword evidence="1" id="KW-0472">Membrane</keyword>
<evidence type="ECO:0000313" key="3">
    <source>
        <dbReference type="Proteomes" id="UP000219281"/>
    </source>
</evidence>
<dbReference type="OrthoDB" id="9813621at2"/>